<dbReference type="InParanoid" id="T1EUR1"/>
<dbReference type="AlphaFoldDB" id="T1EUR1"/>
<reference evidence="4" key="1">
    <citation type="submission" date="2012-12" db="EMBL/GenBank/DDBJ databases">
        <authorList>
            <person name="Hellsten U."/>
            <person name="Grimwood J."/>
            <person name="Chapman J.A."/>
            <person name="Shapiro H."/>
            <person name="Aerts A."/>
            <person name="Otillar R.P."/>
            <person name="Terry A.Y."/>
            <person name="Boore J.L."/>
            <person name="Simakov O."/>
            <person name="Marletaz F."/>
            <person name="Cho S.-J."/>
            <person name="Edsinger-Gonzales E."/>
            <person name="Havlak P."/>
            <person name="Kuo D.-H."/>
            <person name="Larsson T."/>
            <person name="Lv J."/>
            <person name="Arendt D."/>
            <person name="Savage R."/>
            <person name="Osoegawa K."/>
            <person name="de Jong P."/>
            <person name="Lindberg D.R."/>
            <person name="Seaver E.C."/>
            <person name="Weisblat D.A."/>
            <person name="Putnam N.H."/>
            <person name="Grigoriev I.V."/>
            <person name="Rokhsar D.S."/>
        </authorList>
    </citation>
    <scope>NUCLEOTIDE SEQUENCE</scope>
</reference>
<proteinExistence type="predicted"/>
<evidence type="ECO:0000313" key="3">
    <source>
        <dbReference type="EnsemblMetazoa" id="HelroP164002"/>
    </source>
</evidence>
<dbReference type="HOGENOM" id="CLU_2052159_0_0_1"/>
<evidence type="ECO:0000256" key="1">
    <source>
        <dbReference type="SAM" id="MobiDB-lite"/>
    </source>
</evidence>
<dbReference type="EMBL" id="AMQM01001514">
    <property type="status" value="NOT_ANNOTATED_CDS"/>
    <property type="molecule type" value="Genomic_DNA"/>
</dbReference>
<reference evidence="2 4" key="2">
    <citation type="journal article" date="2013" name="Nature">
        <title>Insights into bilaterian evolution from three spiralian genomes.</title>
        <authorList>
            <person name="Simakov O."/>
            <person name="Marletaz F."/>
            <person name="Cho S.J."/>
            <person name="Edsinger-Gonzales E."/>
            <person name="Havlak P."/>
            <person name="Hellsten U."/>
            <person name="Kuo D.H."/>
            <person name="Larsson T."/>
            <person name="Lv J."/>
            <person name="Arendt D."/>
            <person name="Savage R."/>
            <person name="Osoegawa K."/>
            <person name="de Jong P."/>
            <person name="Grimwood J."/>
            <person name="Chapman J.A."/>
            <person name="Shapiro H."/>
            <person name="Aerts A."/>
            <person name="Otillar R.P."/>
            <person name="Terry A.Y."/>
            <person name="Boore J.L."/>
            <person name="Grigoriev I.V."/>
            <person name="Lindberg D.R."/>
            <person name="Seaver E.C."/>
            <person name="Weisblat D.A."/>
            <person name="Putnam N.H."/>
            <person name="Rokhsar D.S."/>
        </authorList>
    </citation>
    <scope>NUCLEOTIDE SEQUENCE</scope>
</reference>
<dbReference type="GeneID" id="20200311"/>
<accession>T1EUR1</accession>
<dbReference type="Proteomes" id="UP000015101">
    <property type="component" value="Unassembled WGS sequence"/>
</dbReference>
<dbReference type="RefSeq" id="XP_009027315.1">
    <property type="nucleotide sequence ID" value="XM_009029067.1"/>
</dbReference>
<protein>
    <submittedName>
        <fullName evidence="2 3">Uncharacterized protein</fullName>
    </submittedName>
</protein>
<evidence type="ECO:0000313" key="2">
    <source>
        <dbReference type="EMBL" id="ESN94205.1"/>
    </source>
</evidence>
<reference evidence="3" key="3">
    <citation type="submission" date="2015-06" db="UniProtKB">
        <authorList>
            <consortium name="EnsemblMetazoa"/>
        </authorList>
    </citation>
    <scope>IDENTIFICATION</scope>
</reference>
<gene>
    <name evidence="3" type="primary">20200311</name>
    <name evidence="2" type="ORF">HELRODRAFT_164002</name>
</gene>
<feature type="region of interest" description="Disordered" evidence="1">
    <location>
        <begin position="54"/>
        <end position="76"/>
    </location>
</feature>
<dbReference type="EMBL" id="KB097571">
    <property type="protein sequence ID" value="ESN94205.1"/>
    <property type="molecule type" value="Genomic_DNA"/>
</dbReference>
<evidence type="ECO:0000313" key="4">
    <source>
        <dbReference type="Proteomes" id="UP000015101"/>
    </source>
</evidence>
<sequence>MSNGELGHQLFFFLHSIGFNRTDLDPSHLPLKYSENNNANFAKRRLSNKFNRTQPRTHARSLPFSAAEKRNTPNPPAVVGDAVFKIMTSQNAKHEKELVGRRYLISGRTNCIKTRSIKVL</sequence>
<organism evidence="3 4">
    <name type="scientific">Helobdella robusta</name>
    <name type="common">Californian leech</name>
    <dbReference type="NCBI Taxonomy" id="6412"/>
    <lineage>
        <taxon>Eukaryota</taxon>
        <taxon>Metazoa</taxon>
        <taxon>Spiralia</taxon>
        <taxon>Lophotrochozoa</taxon>
        <taxon>Annelida</taxon>
        <taxon>Clitellata</taxon>
        <taxon>Hirudinea</taxon>
        <taxon>Rhynchobdellida</taxon>
        <taxon>Glossiphoniidae</taxon>
        <taxon>Helobdella</taxon>
    </lineage>
</organism>
<dbReference type="KEGG" id="hro:HELRODRAFT_164002"/>
<keyword evidence="4" id="KW-1185">Reference proteome</keyword>
<dbReference type="CTD" id="20200311"/>
<name>T1EUR1_HELRO</name>
<dbReference type="EnsemblMetazoa" id="HelroT164002">
    <property type="protein sequence ID" value="HelroP164002"/>
    <property type="gene ID" value="HelroG164002"/>
</dbReference>